<dbReference type="OrthoDB" id="9808126at2"/>
<dbReference type="InterPro" id="IPR015947">
    <property type="entry name" value="PUA-like_sf"/>
</dbReference>
<dbReference type="NCBIfam" id="TIGR00046">
    <property type="entry name" value="RsmE family RNA methyltransferase"/>
    <property type="match status" value="1"/>
</dbReference>
<dbReference type="RefSeq" id="WP_073389872.1">
    <property type="nucleotide sequence ID" value="NZ_FQVU01000003.1"/>
</dbReference>
<dbReference type="Gene3D" id="2.40.240.20">
    <property type="entry name" value="Hypothetical PUA domain-like, domain 1"/>
    <property type="match status" value="1"/>
</dbReference>
<dbReference type="InterPro" id="IPR046886">
    <property type="entry name" value="RsmE_MTase_dom"/>
</dbReference>
<feature type="domain" description="Ribosomal RNA small subunit methyltransferase E methyltransferase" evidence="13">
    <location>
        <begin position="76"/>
        <end position="235"/>
    </location>
</feature>
<feature type="domain" description="Ribosomal RNA small subunit methyltransferase E PUA-like" evidence="14">
    <location>
        <begin position="19"/>
        <end position="53"/>
    </location>
</feature>
<dbReference type="InterPro" id="IPR029028">
    <property type="entry name" value="Alpha/beta_knot_MTases"/>
</dbReference>
<keyword evidence="16" id="KW-1185">Reference proteome</keyword>
<dbReference type="CDD" id="cd18084">
    <property type="entry name" value="RsmE-like"/>
    <property type="match status" value="1"/>
</dbReference>
<reference evidence="15 16" key="1">
    <citation type="submission" date="2016-11" db="EMBL/GenBank/DDBJ databases">
        <authorList>
            <person name="Jaros S."/>
            <person name="Januszkiewicz K."/>
            <person name="Wedrychowicz H."/>
        </authorList>
    </citation>
    <scope>NUCLEOTIDE SEQUENCE [LARGE SCALE GENOMIC DNA]</scope>
    <source>
        <strain evidence="15 16">DSM 45627</strain>
    </source>
</reference>
<dbReference type="EC" id="2.1.1.193" evidence="3 12"/>
<dbReference type="InterPro" id="IPR046887">
    <property type="entry name" value="RsmE_PUA-like"/>
</dbReference>
<evidence type="ECO:0000259" key="13">
    <source>
        <dbReference type="Pfam" id="PF04452"/>
    </source>
</evidence>
<evidence type="ECO:0000256" key="7">
    <source>
        <dbReference type="ARBA" id="ARBA00022603"/>
    </source>
</evidence>
<sequence>MTPPLFLLDDIPDGGVVHLSGDEGHHAAKVKRVRAGEAVLVADGRGTLLRCTVRTVLPDGVLLAVTSRELVAEGQPRLVVVQALPKGERAELAVEIMTELGVDEIVPWAASRCVTQWHGARGEKALARWRRTAAEAAKQSRRPRTPALGALASSADVAARLARAACAAVLHEDAVDAVATMAVPLVGELVLVVGPEGGVAPEELDAFAAAGARTVRLGPTVLRTSTAGAAAVAALSPRLGRWS</sequence>
<gene>
    <name evidence="15" type="ORF">SAMN05443575_2129</name>
</gene>
<organism evidence="15 16">
    <name type="scientific">Jatrophihabitans endophyticus</name>
    <dbReference type="NCBI Taxonomy" id="1206085"/>
    <lineage>
        <taxon>Bacteria</taxon>
        <taxon>Bacillati</taxon>
        <taxon>Actinomycetota</taxon>
        <taxon>Actinomycetes</taxon>
        <taxon>Jatrophihabitantales</taxon>
        <taxon>Jatrophihabitantaceae</taxon>
        <taxon>Jatrophihabitans</taxon>
    </lineage>
</organism>
<protein>
    <recommendedName>
        <fullName evidence="4 12">Ribosomal RNA small subunit methyltransferase E</fullName>
        <ecNumber evidence="3 12">2.1.1.193</ecNumber>
    </recommendedName>
</protein>
<evidence type="ECO:0000256" key="6">
    <source>
        <dbReference type="ARBA" id="ARBA00022552"/>
    </source>
</evidence>
<keyword evidence="5 12" id="KW-0963">Cytoplasm</keyword>
<accession>A0A1M5KFZ8</accession>
<dbReference type="Pfam" id="PF04452">
    <property type="entry name" value="Methyltrans_RNA"/>
    <property type="match status" value="1"/>
</dbReference>
<comment type="subcellular location">
    <subcellularLocation>
        <location evidence="1 12">Cytoplasm</location>
    </subcellularLocation>
</comment>
<dbReference type="Gene3D" id="3.40.1280.10">
    <property type="match status" value="1"/>
</dbReference>
<dbReference type="PANTHER" id="PTHR30027">
    <property type="entry name" value="RIBOSOMAL RNA SMALL SUBUNIT METHYLTRANSFERASE E"/>
    <property type="match status" value="1"/>
</dbReference>
<dbReference type="InterPro" id="IPR006700">
    <property type="entry name" value="RsmE"/>
</dbReference>
<dbReference type="STRING" id="1206085.SAMN05443575_2129"/>
<name>A0A1M5KFZ8_9ACTN</name>
<evidence type="ECO:0000313" key="15">
    <source>
        <dbReference type="EMBL" id="SHG51103.1"/>
    </source>
</evidence>
<evidence type="ECO:0000256" key="4">
    <source>
        <dbReference type="ARBA" id="ARBA00013673"/>
    </source>
</evidence>
<evidence type="ECO:0000256" key="9">
    <source>
        <dbReference type="ARBA" id="ARBA00022691"/>
    </source>
</evidence>
<dbReference type="InterPro" id="IPR029026">
    <property type="entry name" value="tRNA_m1G_MTases_N"/>
</dbReference>
<evidence type="ECO:0000256" key="12">
    <source>
        <dbReference type="PIRNR" id="PIRNR015601"/>
    </source>
</evidence>
<dbReference type="PANTHER" id="PTHR30027:SF3">
    <property type="entry name" value="16S RRNA (URACIL(1498)-N(3))-METHYLTRANSFERASE"/>
    <property type="match status" value="1"/>
</dbReference>
<evidence type="ECO:0000259" key="14">
    <source>
        <dbReference type="Pfam" id="PF20260"/>
    </source>
</evidence>
<keyword evidence="7 12" id="KW-0489">Methyltransferase</keyword>
<dbReference type="SUPFAM" id="SSF75217">
    <property type="entry name" value="alpha/beta knot"/>
    <property type="match status" value="1"/>
</dbReference>
<keyword evidence="9 12" id="KW-0949">S-adenosyl-L-methionine</keyword>
<evidence type="ECO:0000256" key="10">
    <source>
        <dbReference type="ARBA" id="ARBA00025699"/>
    </source>
</evidence>
<evidence type="ECO:0000256" key="1">
    <source>
        <dbReference type="ARBA" id="ARBA00004496"/>
    </source>
</evidence>
<dbReference type="GO" id="GO:0005737">
    <property type="term" value="C:cytoplasm"/>
    <property type="evidence" value="ECO:0007669"/>
    <property type="project" value="UniProtKB-SubCell"/>
</dbReference>
<evidence type="ECO:0000256" key="8">
    <source>
        <dbReference type="ARBA" id="ARBA00022679"/>
    </source>
</evidence>
<dbReference type="Proteomes" id="UP000186132">
    <property type="component" value="Unassembled WGS sequence"/>
</dbReference>
<evidence type="ECO:0000313" key="16">
    <source>
        <dbReference type="Proteomes" id="UP000186132"/>
    </source>
</evidence>
<dbReference type="GO" id="GO:0070475">
    <property type="term" value="P:rRNA base methylation"/>
    <property type="evidence" value="ECO:0007669"/>
    <property type="project" value="TreeGrafter"/>
</dbReference>
<dbReference type="EMBL" id="FQVU01000003">
    <property type="protein sequence ID" value="SHG51103.1"/>
    <property type="molecule type" value="Genomic_DNA"/>
</dbReference>
<dbReference type="Pfam" id="PF20260">
    <property type="entry name" value="PUA_4"/>
    <property type="match status" value="1"/>
</dbReference>
<proteinExistence type="inferred from homology"/>
<dbReference type="AlphaFoldDB" id="A0A1M5KFZ8"/>
<evidence type="ECO:0000256" key="2">
    <source>
        <dbReference type="ARBA" id="ARBA00005528"/>
    </source>
</evidence>
<dbReference type="SUPFAM" id="SSF88697">
    <property type="entry name" value="PUA domain-like"/>
    <property type="match status" value="1"/>
</dbReference>
<dbReference type="PIRSF" id="PIRSF015601">
    <property type="entry name" value="MTase_slr0722"/>
    <property type="match status" value="1"/>
</dbReference>
<evidence type="ECO:0000256" key="5">
    <source>
        <dbReference type="ARBA" id="ARBA00022490"/>
    </source>
</evidence>
<comment type="catalytic activity">
    <reaction evidence="11 12">
        <text>uridine(1498) in 16S rRNA + S-adenosyl-L-methionine = N(3)-methyluridine(1498) in 16S rRNA + S-adenosyl-L-homocysteine + H(+)</text>
        <dbReference type="Rhea" id="RHEA:42920"/>
        <dbReference type="Rhea" id="RHEA-COMP:10283"/>
        <dbReference type="Rhea" id="RHEA-COMP:10284"/>
        <dbReference type="ChEBI" id="CHEBI:15378"/>
        <dbReference type="ChEBI" id="CHEBI:57856"/>
        <dbReference type="ChEBI" id="CHEBI:59789"/>
        <dbReference type="ChEBI" id="CHEBI:65315"/>
        <dbReference type="ChEBI" id="CHEBI:74502"/>
        <dbReference type="EC" id="2.1.1.193"/>
    </reaction>
</comment>
<keyword evidence="8 12" id="KW-0808">Transferase</keyword>
<dbReference type="FunFam" id="3.40.1280.10:FF:000023">
    <property type="entry name" value="Ribosomal RNA small subunit methyltransferase E"/>
    <property type="match status" value="1"/>
</dbReference>
<comment type="function">
    <text evidence="10 12">Specifically methylates the N3 position of the uracil ring of uridine 1498 (m3U1498) in 16S rRNA. Acts on the fully assembled 30S ribosomal subunit.</text>
</comment>
<keyword evidence="6 12" id="KW-0698">rRNA processing</keyword>
<evidence type="ECO:0000256" key="11">
    <source>
        <dbReference type="ARBA" id="ARBA00047944"/>
    </source>
</evidence>
<comment type="similarity">
    <text evidence="2 12">Belongs to the RNA methyltransferase RsmE family.</text>
</comment>
<dbReference type="GO" id="GO:0070042">
    <property type="term" value="F:rRNA (uridine-N3-)-methyltransferase activity"/>
    <property type="evidence" value="ECO:0007669"/>
    <property type="project" value="TreeGrafter"/>
</dbReference>
<evidence type="ECO:0000256" key="3">
    <source>
        <dbReference type="ARBA" id="ARBA00012328"/>
    </source>
</evidence>
<dbReference type="NCBIfam" id="NF008693">
    <property type="entry name" value="PRK11713.2-3"/>
    <property type="match status" value="1"/>
</dbReference>